<gene>
    <name evidence="2" type="ORF">MSKU9_3289</name>
</gene>
<evidence type="ECO:0000256" key="1">
    <source>
        <dbReference type="SAM" id="MobiDB-lite"/>
    </source>
</evidence>
<feature type="compositionally biased region" description="Low complexity" evidence="1">
    <location>
        <begin position="481"/>
        <end position="496"/>
    </location>
</feature>
<dbReference type="RefSeq" id="WP_141262486.1">
    <property type="nucleotide sequence ID" value="NZ_BDLU01000070.1"/>
</dbReference>
<dbReference type="OrthoDB" id="7240946at2"/>
<name>A0A4P5NTN4_9PROT</name>
<sequence length="505" mass="54483">MDWQQLKKTYPQDNDLPARANRLTALMKVRDCTQYDAIQNPFSSEYNGAGEYIPLSQRRPSVRTNMCATVVDESASLVFGECHWPALSADSPDVAAVMADLDRECALPAVMIEAVISGSVGSSALLVEVVDRAPCVSMHDTRFLTPVWDAANHLVSVTECYKVKGADLAANGWPLSDDDMPAVFWWRREWDKKACRVYVPTRVADGLPDRIDATRTTHHGLDFVPWIWMANLAQPGVVDGPCTFERAIDTVIECDYLLSQSGRGLKYSADPKLVIKAGAADPAGAADDGGITGGAASALTLPLDGDAKMLEINGDASGAMLAHYKELRAIVMEQIHGNRASADKISAAQSGRAMEMMCQSLVWLADRLRLSYGEYGLLALYRMICRFSSVVAGGIRIGGKDHVNLPDAGLALQWPPYFPSTDPELLQLAQGLATAVASGFMSNETACNIYAAKVGTASPQEEWDRVLDELSDPVLAAKRQNAANAAKADRQAAGAGRTETRQATA</sequence>
<keyword evidence="3" id="KW-1185">Reference proteome</keyword>
<evidence type="ECO:0000313" key="3">
    <source>
        <dbReference type="Proteomes" id="UP000315095"/>
    </source>
</evidence>
<dbReference type="EMBL" id="BDLU01000070">
    <property type="protein sequence ID" value="GCE85148.1"/>
    <property type="molecule type" value="Genomic_DNA"/>
</dbReference>
<protein>
    <submittedName>
        <fullName evidence="2">Phage portal protein</fullName>
    </submittedName>
</protein>
<reference evidence="3" key="1">
    <citation type="submission" date="2017-01" db="EMBL/GenBank/DDBJ databases">
        <title>Komagataeibacter sp. MSKU9 whole genome sequencing project.</title>
        <authorList>
            <person name="Matsutani M."/>
            <person name="Naloka K."/>
            <person name="Theeragool G."/>
            <person name="Yakushi T."/>
            <person name="Matsushita K."/>
        </authorList>
    </citation>
    <scope>NUCLEOTIDE SEQUENCE [LARGE SCALE GENOMIC DNA]</scope>
    <source>
        <strain evidence="3">MSKU9</strain>
    </source>
</reference>
<feature type="region of interest" description="Disordered" evidence="1">
    <location>
        <begin position="481"/>
        <end position="505"/>
    </location>
</feature>
<accession>A0A4P5NTN4</accession>
<evidence type="ECO:0000313" key="2">
    <source>
        <dbReference type="EMBL" id="GCE85148.1"/>
    </source>
</evidence>
<proteinExistence type="predicted"/>
<organism evidence="2 3">
    <name type="scientific">Komagataeibacter diospyri</name>
    <dbReference type="NCBI Taxonomy" id="1932662"/>
    <lineage>
        <taxon>Bacteria</taxon>
        <taxon>Pseudomonadati</taxon>
        <taxon>Pseudomonadota</taxon>
        <taxon>Alphaproteobacteria</taxon>
        <taxon>Acetobacterales</taxon>
        <taxon>Acetobacteraceae</taxon>
        <taxon>Komagataeibacter</taxon>
    </lineage>
</organism>
<comment type="caution">
    <text evidence="2">The sequence shown here is derived from an EMBL/GenBank/DDBJ whole genome shotgun (WGS) entry which is preliminary data.</text>
</comment>
<dbReference type="Proteomes" id="UP000315095">
    <property type="component" value="Unassembled WGS sequence"/>
</dbReference>
<dbReference type="AlphaFoldDB" id="A0A4P5NTN4"/>